<feature type="compositionally biased region" description="Low complexity" evidence="2">
    <location>
        <begin position="261"/>
        <end position="275"/>
    </location>
</feature>
<feature type="repeat" description="ANK" evidence="1">
    <location>
        <begin position="18"/>
        <end position="50"/>
    </location>
</feature>
<dbReference type="SUPFAM" id="SSF48403">
    <property type="entry name" value="Ankyrin repeat"/>
    <property type="match status" value="1"/>
</dbReference>
<dbReference type="PROSITE" id="PS50088">
    <property type="entry name" value="ANK_REPEAT"/>
    <property type="match status" value="1"/>
</dbReference>
<organism evidence="4 5">
    <name type="scientific">Kalanchoe fedtschenkoi</name>
    <name type="common">Lavender scallops</name>
    <name type="synonym">South American air plant</name>
    <dbReference type="NCBI Taxonomy" id="63787"/>
    <lineage>
        <taxon>Eukaryota</taxon>
        <taxon>Viridiplantae</taxon>
        <taxon>Streptophyta</taxon>
        <taxon>Embryophyta</taxon>
        <taxon>Tracheophyta</taxon>
        <taxon>Spermatophyta</taxon>
        <taxon>Magnoliopsida</taxon>
        <taxon>eudicotyledons</taxon>
        <taxon>Gunneridae</taxon>
        <taxon>Pentapetalae</taxon>
        <taxon>Saxifragales</taxon>
        <taxon>Crassulaceae</taxon>
        <taxon>Kalanchoe</taxon>
    </lineage>
</organism>
<dbReference type="PROSITE" id="PS50297">
    <property type="entry name" value="ANK_REP_REGION"/>
    <property type="match status" value="1"/>
</dbReference>
<accession>A0A7N0RJK7</accession>
<feature type="region of interest" description="Disordered" evidence="2">
    <location>
        <begin position="249"/>
        <end position="281"/>
    </location>
</feature>
<evidence type="ECO:0000313" key="4">
    <source>
        <dbReference type="EnsemblPlants" id="Kaladp0011s1138.1.v1.1"/>
    </source>
</evidence>
<dbReference type="AlphaFoldDB" id="A0A7N0RJK7"/>
<keyword evidence="1" id="KW-0040">ANK repeat</keyword>
<dbReference type="Pfam" id="PF12313">
    <property type="entry name" value="NPR1_like_C"/>
    <property type="match status" value="1"/>
</dbReference>
<dbReference type="Gramene" id="Kaladp0011s1138.1.v1.1">
    <property type="protein sequence ID" value="Kaladp0011s1138.1.v1.1"/>
    <property type="gene ID" value="Kaladp0011s1138.v1.1"/>
</dbReference>
<dbReference type="Proteomes" id="UP000594263">
    <property type="component" value="Unplaced"/>
</dbReference>
<dbReference type="InterPro" id="IPR002110">
    <property type="entry name" value="Ankyrin_rpt"/>
</dbReference>
<proteinExistence type="predicted"/>
<dbReference type="Gene3D" id="1.25.40.20">
    <property type="entry name" value="Ankyrin repeat-containing domain"/>
    <property type="match status" value="1"/>
</dbReference>
<dbReference type="GO" id="GO:0005634">
    <property type="term" value="C:nucleus"/>
    <property type="evidence" value="ECO:0007669"/>
    <property type="project" value="TreeGrafter"/>
</dbReference>
<dbReference type="GO" id="GO:0009862">
    <property type="term" value="P:systemic acquired resistance, salicylic acid mediated signaling pathway"/>
    <property type="evidence" value="ECO:0007669"/>
    <property type="project" value="InterPro"/>
</dbReference>
<protein>
    <recommendedName>
        <fullName evidence="3">NPR1/NIM1-like C-terminal domain-containing protein</fullName>
    </recommendedName>
</protein>
<dbReference type="GO" id="GO:2000022">
    <property type="term" value="P:regulation of jasmonic acid mediated signaling pathway"/>
    <property type="evidence" value="ECO:0007669"/>
    <property type="project" value="InterPro"/>
</dbReference>
<feature type="compositionally biased region" description="Polar residues" evidence="2">
    <location>
        <begin position="251"/>
        <end position="260"/>
    </location>
</feature>
<evidence type="ECO:0000256" key="1">
    <source>
        <dbReference type="PROSITE-ProRule" id="PRU00023"/>
    </source>
</evidence>
<reference evidence="4" key="1">
    <citation type="submission" date="2021-01" db="UniProtKB">
        <authorList>
            <consortium name="EnsemblPlants"/>
        </authorList>
    </citation>
    <scope>IDENTIFICATION</scope>
</reference>
<evidence type="ECO:0000313" key="5">
    <source>
        <dbReference type="Proteomes" id="UP000594263"/>
    </source>
</evidence>
<name>A0A7N0RJK7_KALFE</name>
<dbReference type="GO" id="GO:2000031">
    <property type="term" value="P:regulation of salicylic acid mediated signaling pathway"/>
    <property type="evidence" value="ECO:0007669"/>
    <property type="project" value="InterPro"/>
</dbReference>
<evidence type="ECO:0000256" key="2">
    <source>
        <dbReference type="SAM" id="MobiDB-lite"/>
    </source>
</evidence>
<dbReference type="EnsemblPlants" id="Kaladp0011s1138.1.v1.1">
    <property type="protein sequence ID" value="Kaladp0011s1138.1.v1.1"/>
    <property type="gene ID" value="Kaladp0011s1138.v1.1"/>
</dbReference>
<dbReference type="InterPro" id="IPR021094">
    <property type="entry name" value="NPR1/NIM1-like_C"/>
</dbReference>
<sequence length="281" mass="31292">MKKLVNMKLAGINCRNSQGYKALHVAARRKESSIIMALLTGGASASATTTGSEQLTAVTMCRRYTRPKDYNEKVVQGKDTNKGRLCIGLLEGDRRNNPASGSPDLSAQMADDLERQVDDLEHRVKTARMLFPQEANLAIENAMHAFPDIEFARPSASGGLFESLDRIHLDESSEMKAKRLMAKLVGLQKTVETGRYYFPHCSEVIDRFLSVDHLDVLYLKTGSPEEQRLRKRSYMKIIEDVQKAFYKDTADNNCNNNLPPSSISSSSSSSSASHSSRARKR</sequence>
<dbReference type="GO" id="GO:0050832">
    <property type="term" value="P:defense response to fungus"/>
    <property type="evidence" value="ECO:0007669"/>
    <property type="project" value="TreeGrafter"/>
</dbReference>
<dbReference type="GO" id="GO:0042742">
    <property type="term" value="P:defense response to bacterium"/>
    <property type="evidence" value="ECO:0007669"/>
    <property type="project" value="TreeGrafter"/>
</dbReference>
<dbReference type="InterPro" id="IPR036770">
    <property type="entry name" value="Ankyrin_rpt-contain_sf"/>
</dbReference>
<dbReference type="InterPro" id="IPR044292">
    <property type="entry name" value="NPR"/>
</dbReference>
<dbReference type="PANTHER" id="PTHR46475:SF9">
    <property type="entry name" value="REGULATORY PROTEIN NPR3-LIKE ISOFORM X1"/>
    <property type="match status" value="1"/>
</dbReference>
<keyword evidence="5" id="KW-1185">Reference proteome</keyword>
<feature type="domain" description="NPR1/NIM1-like C-terminal" evidence="3">
    <location>
        <begin position="62"/>
        <end position="269"/>
    </location>
</feature>
<dbReference type="PANTHER" id="PTHR46475">
    <property type="entry name" value="REGULATORY PROTEIN NPR3"/>
    <property type="match status" value="1"/>
</dbReference>
<evidence type="ECO:0000259" key="3">
    <source>
        <dbReference type="Pfam" id="PF12313"/>
    </source>
</evidence>
<dbReference type="OMA" id="SQECEAN"/>